<name>A0A9X3MR89_9ACTN</name>
<gene>
    <name evidence="2" type="ORF">OM076_09175</name>
</gene>
<keyword evidence="1" id="KW-0812">Transmembrane</keyword>
<evidence type="ECO:0000313" key="3">
    <source>
        <dbReference type="Proteomes" id="UP001149140"/>
    </source>
</evidence>
<sequence>MSHFLSAVMSTAVAVFVATVPSPSTWIVAVALLVIGLLHLCIAMLAVRVERRTGADVLRFDNRYFLAH</sequence>
<proteinExistence type="predicted"/>
<dbReference type="GO" id="GO:0016740">
    <property type="term" value="F:transferase activity"/>
    <property type="evidence" value="ECO:0007669"/>
    <property type="project" value="UniProtKB-KW"/>
</dbReference>
<feature type="transmembrane region" description="Helical" evidence="1">
    <location>
        <begin position="27"/>
        <end position="47"/>
    </location>
</feature>
<keyword evidence="1" id="KW-1133">Transmembrane helix</keyword>
<accession>A0A9X3MR89</accession>
<dbReference type="AlphaFoldDB" id="A0A9X3MR89"/>
<keyword evidence="2" id="KW-0808">Transferase</keyword>
<comment type="caution">
    <text evidence="2">The sequence shown here is derived from an EMBL/GenBank/DDBJ whole genome shotgun (WGS) entry which is preliminary data.</text>
</comment>
<dbReference type="RefSeq" id="WP_270039267.1">
    <property type="nucleotide sequence ID" value="NZ_JAPDOD010000005.1"/>
</dbReference>
<evidence type="ECO:0000256" key="1">
    <source>
        <dbReference type="SAM" id="Phobius"/>
    </source>
</evidence>
<organism evidence="2 3">
    <name type="scientific">Solirubrobacter ginsenosidimutans</name>
    <dbReference type="NCBI Taxonomy" id="490573"/>
    <lineage>
        <taxon>Bacteria</taxon>
        <taxon>Bacillati</taxon>
        <taxon>Actinomycetota</taxon>
        <taxon>Thermoleophilia</taxon>
        <taxon>Solirubrobacterales</taxon>
        <taxon>Solirubrobacteraceae</taxon>
        <taxon>Solirubrobacter</taxon>
    </lineage>
</organism>
<keyword evidence="3" id="KW-1185">Reference proteome</keyword>
<protein>
    <submittedName>
        <fullName evidence="2">Phosphoethanolamine transferase CptA</fullName>
    </submittedName>
</protein>
<reference evidence="2" key="1">
    <citation type="submission" date="2022-10" db="EMBL/GenBank/DDBJ databases">
        <title>The WGS of Solirubrobacter ginsenosidimutans DSM 21036.</title>
        <authorList>
            <person name="Jiang Z."/>
        </authorList>
    </citation>
    <scope>NUCLEOTIDE SEQUENCE</scope>
    <source>
        <strain evidence="2">DSM 21036</strain>
    </source>
</reference>
<dbReference type="Proteomes" id="UP001149140">
    <property type="component" value="Unassembled WGS sequence"/>
</dbReference>
<dbReference type="EMBL" id="JAPDOD010000005">
    <property type="protein sequence ID" value="MDA0160436.1"/>
    <property type="molecule type" value="Genomic_DNA"/>
</dbReference>
<evidence type="ECO:0000313" key="2">
    <source>
        <dbReference type="EMBL" id="MDA0160436.1"/>
    </source>
</evidence>
<keyword evidence="1" id="KW-0472">Membrane</keyword>